<dbReference type="GO" id="GO:0005666">
    <property type="term" value="C:RNA polymerase III complex"/>
    <property type="evidence" value="ECO:0007669"/>
    <property type="project" value="InterPro"/>
</dbReference>
<keyword evidence="4" id="KW-0539">Nucleus</keyword>
<evidence type="ECO:0000313" key="6">
    <source>
        <dbReference type="Proteomes" id="UP001652700"/>
    </source>
</evidence>
<keyword evidence="2" id="KW-0240">DNA-directed RNA polymerase</keyword>
<dbReference type="InParanoid" id="A0A6P7GJM1"/>
<dbReference type="PANTHER" id="PTHR13408">
    <property type="entry name" value="DNA-DIRECTED RNA POLYMERASE III"/>
    <property type="match status" value="1"/>
</dbReference>
<comment type="subcellular location">
    <subcellularLocation>
        <location evidence="1">Nucleus</location>
    </subcellularLocation>
</comment>
<dbReference type="GeneID" id="114337663"/>
<sequence>MDKIKMSKISIKSFIKKDFVKDTSSQRLTSIKLPRDLSLGGTKQHKKLYKPNLNVIRNKKVTENKLQVVNNTKLRSRRNKEPVKQKYVQSSGVFSEGIISDIVPVVRVRQDAAPKTSPTIVNTLKLTEAFKKHEDKIINDIKECTESSDSDSENISSFKYIQWNEASFKNVKSEVMPDVTIPKPDFLNFDDQKSTLGLWQLPDSFSFIKDDQRSDFNLNDAGEGIIGKILVRKSGKIDAVIGNLSYELEAVKWESFNEHLMSVSIGKFSHAVNLGSLQNRFILSPNWNQLLKD</sequence>
<proteinExistence type="predicted"/>
<dbReference type="Proteomes" id="UP001652700">
    <property type="component" value="Unplaced"/>
</dbReference>
<organism evidence="7">
    <name type="scientific">Diabrotica virgifera virgifera</name>
    <name type="common">western corn rootworm</name>
    <dbReference type="NCBI Taxonomy" id="50390"/>
    <lineage>
        <taxon>Eukaryota</taxon>
        <taxon>Metazoa</taxon>
        <taxon>Ecdysozoa</taxon>
        <taxon>Arthropoda</taxon>
        <taxon>Hexapoda</taxon>
        <taxon>Insecta</taxon>
        <taxon>Pterygota</taxon>
        <taxon>Neoptera</taxon>
        <taxon>Endopterygota</taxon>
        <taxon>Coleoptera</taxon>
        <taxon>Polyphaga</taxon>
        <taxon>Cucujiformia</taxon>
        <taxon>Chrysomeloidea</taxon>
        <taxon>Chrysomelidae</taxon>
        <taxon>Galerucinae</taxon>
        <taxon>Diabroticina</taxon>
        <taxon>Diabroticites</taxon>
        <taxon>Diabrotica</taxon>
    </lineage>
</organism>
<dbReference type="RefSeq" id="XP_028143975.1">
    <property type="nucleotide sequence ID" value="XM_028288174.1"/>
</dbReference>
<dbReference type="GO" id="GO:0003677">
    <property type="term" value="F:DNA binding"/>
    <property type="evidence" value="ECO:0007669"/>
    <property type="project" value="InterPro"/>
</dbReference>
<name>A0A6P7GJM1_DIAVI</name>
<evidence type="ECO:0000256" key="4">
    <source>
        <dbReference type="ARBA" id="ARBA00023242"/>
    </source>
</evidence>
<evidence type="ECO:0000256" key="2">
    <source>
        <dbReference type="ARBA" id="ARBA00022478"/>
    </source>
</evidence>
<dbReference type="PANTHER" id="PTHR13408:SF0">
    <property type="entry name" value="DNA-DIRECTED RNA POLYMERASE III SUBUNIT RPC4"/>
    <property type="match status" value="1"/>
</dbReference>
<dbReference type="OrthoDB" id="5836119at2759"/>
<dbReference type="Pfam" id="PF05132">
    <property type="entry name" value="RNA_pol_Rpc4"/>
    <property type="match status" value="1"/>
</dbReference>
<dbReference type="KEGG" id="dvv:114337663"/>
<evidence type="ECO:0000313" key="5">
    <source>
        <dbReference type="EnsemblMetazoa" id="XP_028143975.1"/>
    </source>
</evidence>
<accession>A0A6P7GJM1</accession>
<dbReference type="InterPro" id="IPR007811">
    <property type="entry name" value="RPC4"/>
</dbReference>
<keyword evidence="3" id="KW-0804">Transcription</keyword>
<evidence type="ECO:0000256" key="3">
    <source>
        <dbReference type="ARBA" id="ARBA00023163"/>
    </source>
</evidence>
<evidence type="ECO:0000313" key="7">
    <source>
        <dbReference type="RefSeq" id="XP_028143975.1"/>
    </source>
</evidence>
<dbReference type="GO" id="GO:0042797">
    <property type="term" value="P:tRNA transcription by RNA polymerase III"/>
    <property type="evidence" value="ECO:0007669"/>
    <property type="project" value="TreeGrafter"/>
</dbReference>
<protein>
    <submittedName>
        <fullName evidence="7">Uncharacterized protein LOC114337663</fullName>
    </submittedName>
</protein>
<dbReference type="FunCoup" id="A0A6P7GJM1">
    <property type="interactions" value="787"/>
</dbReference>
<reference evidence="5" key="2">
    <citation type="submission" date="2025-05" db="UniProtKB">
        <authorList>
            <consortium name="EnsemblMetazoa"/>
        </authorList>
    </citation>
    <scope>IDENTIFICATION</scope>
</reference>
<dbReference type="AlphaFoldDB" id="A0A6P7GJM1"/>
<evidence type="ECO:0000256" key="1">
    <source>
        <dbReference type="ARBA" id="ARBA00004123"/>
    </source>
</evidence>
<reference evidence="7" key="1">
    <citation type="submission" date="2025-04" db="UniProtKB">
        <authorList>
            <consortium name="RefSeq"/>
        </authorList>
    </citation>
    <scope>IDENTIFICATION</scope>
    <source>
        <tissue evidence="7">Whole insect</tissue>
    </source>
</reference>
<keyword evidence="6" id="KW-1185">Reference proteome</keyword>
<dbReference type="EnsemblMetazoa" id="XM_028288174.2">
    <property type="protein sequence ID" value="XP_028143975.1"/>
    <property type="gene ID" value="LOC114337663"/>
</dbReference>
<gene>
    <name evidence="7" type="primary">LOC114337663</name>
</gene>